<dbReference type="EMBL" id="JAPWTJ010000198">
    <property type="protein sequence ID" value="KAJ8981196.1"/>
    <property type="molecule type" value="Genomic_DNA"/>
</dbReference>
<keyword evidence="2" id="KW-1185">Reference proteome</keyword>
<comment type="caution">
    <text evidence="1">The sequence shown here is derived from an EMBL/GenBank/DDBJ whole genome shotgun (WGS) entry which is preliminary data.</text>
</comment>
<proteinExistence type="predicted"/>
<evidence type="ECO:0000313" key="1">
    <source>
        <dbReference type="EMBL" id="KAJ8981196.1"/>
    </source>
</evidence>
<accession>A0ABQ9JSE2</accession>
<reference evidence="1" key="1">
    <citation type="journal article" date="2023" name="Insect Mol. Biol.">
        <title>Genome sequencing provides insights into the evolution of gene families encoding plant cell wall-degrading enzymes in longhorned beetles.</title>
        <authorList>
            <person name="Shin N.R."/>
            <person name="Okamura Y."/>
            <person name="Kirsch R."/>
            <person name="Pauchet Y."/>
        </authorList>
    </citation>
    <scope>NUCLEOTIDE SEQUENCE</scope>
    <source>
        <strain evidence="1">MMC_N1</strain>
    </source>
</reference>
<gene>
    <name evidence="1" type="ORF">NQ317_014840</name>
</gene>
<evidence type="ECO:0008006" key="3">
    <source>
        <dbReference type="Google" id="ProtNLM"/>
    </source>
</evidence>
<protein>
    <recommendedName>
        <fullName evidence="3">NFX1-type zinc finger-containing protein 1</fullName>
    </recommendedName>
</protein>
<evidence type="ECO:0000313" key="2">
    <source>
        <dbReference type="Proteomes" id="UP001162164"/>
    </source>
</evidence>
<organism evidence="1 2">
    <name type="scientific">Molorchus minor</name>
    <dbReference type="NCBI Taxonomy" id="1323400"/>
    <lineage>
        <taxon>Eukaryota</taxon>
        <taxon>Metazoa</taxon>
        <taxon>Ecdysozoa</taxon>
        <taxon>Arthropoda</taxon>
        <taxon>Hexapoda</taxon>
        <taxon>Insecta</taxon>
        <taxon>Pterygota</taxon>
        <taxon>Neoptera</taxon>
        <taxon>Endopterygota</taxon>
        <taxon>Coleoptera</taxon>
        <taxon>Polyphaga</taxon>
        <taxon>Cucujiformia</taxon>
        <taxon>Chrysomeloidea</taxon>
        <taxon>Cerambycidae</taxon>
        <taxon>Lamiinae</taxon>
        <taxon>Monochamini</taxon>
        <taxon>Molorchus</taxon>
    </lineage>
</organism>
<dbReference type="Proteomes" id="UP001162164">
    <property type="component" value="Unassembled WGS sequence"/>
</dbReference>
<name>A0ABQ9JSE2_9CUCU</name>
<sequence length="327" mass="36608">MMGNMDMLCAESKLWGEIKQKLVEQNSLGTSLALHCSIHGKITSVQCEEDFMKVPEGGCNLNCGARLSCSHYCKNICHQKDRDHNNYSCMEPCESIATGYSVTSTRSNTTAWNWFRQAGMWTHESNKPCYIDLEDYKCPRPCDNRVEGCGHACVLRCHIKNDPDHLTYKCLKPCAKPRVGCTSLDAPHICSKKCHEECEPCRVKVKKVRTVCPHAFEVECNVDVDELLCEKPCKKLLPCGHKCRNKCFKVADHFSSRFKFLSPEGEFMSGVANLPKVRFVGLNSNLNFAELSFNDVILIPVATFASVLWDGIAGSSSGGRMSNVFKI</sequence>